<sequence>MHKPKLLVIDDDPGIRTQLKWGLDAYDVIMAESRPDAIEQINMYHPPLVTLDLGLPPDALGTDEGFATLKEIMHKSPKTRVVVVSGSQDSSGSAEKARNNGAYDYFSKPVEIEQLQKAIEKAYSDYKSL</sequence>
<name>A0A3B0XWK0_9ZZZZ</name>
<reference evidence="3" key="1">
    <citation type="submission" date="2018-06" db="EMBL/GenBank/DDBJ databases">
        <authorList>
            <person name="Zhirakovskaya E."/>
        </authorList>
    </citation>
    <scope>NUCLEOTIDE SEQUENCE</scope>
</reference>
<dbReference type="EMBL" id="UOFJ01000633">
    <property type="protein sequence ID" value="VAW71911.1"/>
    <property type="molecule type" value="Genomic_DNA"/>
</dbReference>
<dbReference type="InterPro" id="IPR011006">
    <property type="entry name" value="CheY-like_superfamily"/>
</dbReference>
<dbReference type="AlphaFoldDB" id="A0A3B0XWK0"/>
<evidence type="ECO:0000256" key="1">
    <source>
        <dbReference type="ARBA" id="ARBA00022553"/>
    </source>
</evidence>
<accession>A0A3B0XWK0</accession>
<organism evidence="3">
    <name type="scientific">hydrothermal vent metagenome</name>
    <dbReference type="NCBI Taxonomy" id="652676"/>
    <lineage>
        <taxon>unclassified sequences</taxon>
        <taxon>metagenomes</taxon>
        <taxon>ecological metagenomes</taxon>
    </lineage>
</organism>
<dbReference type="PANTHER" id="PTHR44591">
    <property type="entry name" value="STRESS RESPONSE REGULATOR PROTEIN 1"/>
    <property type="match status" value="1"/>
</dbReference>
<dbReference type="GO" id="GO:0000160">
    <property type="term" value="P:phosphorelay signal transduction system"/>
    <property type="evidence" value="ECO:0007669"/>
    <property type="project" value="InterPro"/>
</dbReference>
<protein>
    <recommendedName>
        <fullName evidence="2">Response regulatory domain-containing protein</fullName>
    </recommendedName>
</protein>
<gene>
    <name evidence="3" type="ORF">MNBD_GAMMA10-828</name>
</gene>
<evidence type="ECO:0000259" key="2">
    <source>
        <dbReference type="PROSITE" id="PS50110"/>
    </source>
</evidence>
<dbReference type="InterPro" id="IPR001789">
    <property type="entry name" value="Sig_transdc_resp-reg_receiver"/>
</dbReference>
<dbReference type="Pfam" id="PF00072">
    <property type="entry name" value="Response_reg"/>
    <property type="match status" value="1"/>
</dbReference>
<dbReference type="SUPFAM" id="SSF52172">
    <property type="entry name" value="CheY-like"/>
    <property type="match status" value="1"/>
</dbReference>
<proteinExistence type="predicted"/>
<keyword evidence="1" id="KW-0597">Phosphoprotein</keyword>
<evidence type="ECO:0000313" key="3">
    <source>
        <dbReference type="EMBL" id="VAW71911.1"/>
    </source>
</evidence>
<feature type="domain" description="Response regulatory" evidence="2">
    <location>
        <begin position="5"/>
        <end position="123"/>
    </location>
</feature>
<dbReference type="SMART" id="SM00448">
    <property type="entry name" value="REC"/>
    <property type="match status" value="1"/>
</dbReference>
<dbReference type="Gene3D" id="3.40.50.2300">
    <property type="match status" value="1"/>
</dbReference>
<dbReference type="InterPro" id="IPR050595">
    <property type="entry name" value="Bact_response_regulator"/>
</dbReference>
<dbReference type="CDD" id="cd00156">
    <property type="entry name" value="REC"/>
    <property type="match status" value="1"/>
</dbReference>
<dbReference type="PROSITE" id="PS50110">
    <property type="entry name" value="RESPONSE_REGULATORY"/>
    <property type="match status" value="1"/>
</dbReference>
<dbReference type="PANTHER" id="PTHR44591:SF3">
    <property type="entry name" value="RESPONSE REGULATORY DOMAIN-CONTAINING PROTEIN"/>
    <property type="match status" value="1"/>
</dbReference>